<dbReference type="SMART" id="SM00072">
    <property type="entry name" value="GuKc"/>
    <property type="match status" value="1"/>
</dbReference>
<accession>A0A3B0Y5I9</accession>
<protein>
    <recommendedName>
        <fullName evidence="3">guanylate kinase</fullName>
        <ecNumber evidence="3">2.7.4.8</ecNumber>
    </recommendedName>
</protein>
<dbReference type="InterPro" id="IPR008144">
    <property type="entry name" value="Guanylate_kin-like_dom"/>
</dbReference>
<dbReference type="InterPro" id="IPR008145">
    <property type="entry name" value="GK/Ca_channel_bsu"/>
</dbReference>
<dbReference type="EC" id="2.7.4.8" evidence="3"/>
<dbReference type="InterPro" id="IPR017665">
    <property type="entry name" value="Guanylate_kinase"/>
</dbReference>
<evidence type="ECO:0000256" key="2">
    <source>
        <dbReference type="ARBA" id="ARBA00005790"/>
    </source>
</evidence>
<dbReference type="Gene3D" id="3.30.63.10">
    <property type="entry name" value="Guanylate Kinase phosphate binding domain"/>
    <property type="match status" value="1"/>
</dbReference>
<dbReference type="PANTHER" id="PTHR23117:SF13">
    <property type="entry name" value="GUANYLATE KINASE"/>
    <property type="match status" value="1"/>
</dbReference>
<evidence type="ECO:0000256" key="4">
    <source>
        <dbReference type="ARBA" id="ARBA00022490"/>
    </source>
</evidence>
<feature type="domain" description="Guanylate kinase-like" evidence="9">
    <location>
        <begin position="4"/>
        <end position="182"/>
    </location>
</feature>
<name>A0A3B0Y5I9_9ZZZZ</name>
<dbReference type="GO" id="GO:0005829">
    <property type="term" value="C:cytosol"/>
    <property type="evidence" value="ECO:0007669"/>
    <property type="project" value="TreeGrafter"/>
</dbReference>
<reference evidence="10" key="1">
    <citation type="submission" date="2018-06" db="EMBL/GenBank/DDBJ databases">
        <authorList>
            <person name="Zhirakovskaya E."/>
        </authorList>
    </citation>
    <scope>NUCLEOTIDE SEQUENCE</scope>
</reference>
<dbReference type="GO" id="GO:0005524">
    <property type="term" value="F:ATP binding"/>
    <property type="evidence" value="ECO:0007669"/>
    <property type="project" value="UniProtKB-KW"/>
</dbReference>
<dbReference type="EMBL" id="UOFI01000208">
    <property type="protein sequence ID" value="VAW70797.1"/>
    <property type="molecule type" value="Genomic_DNA"/>
</dbReference>
<dbReference type="AlphaFoldDB" id="A0A3B0Y5I9"/>
<proteinExistence type="inferred from homology"/>
<dbReference type="PANTHER" id="PTHR23117">
    <property type="entry name" value="GUANYLATE KINASE-RELATED"/>
    <property type="match status" value="1"/>
</dbReference>
<gene>
    <name evidence="10" type="ORF">MNBD_GAMMA09-1181</name>
</gene>
<dbReference type="PROSITE" id="PS50052">
    <property type="entry name" value="GUANYLATE_KINASE_2"/>
    <property type="match status" value="1"/>
</dbReference>
<evidence type="ECO:0000259" key="9">
    <source>
        <dbReference type="PROSITE" id="PS50052"/>
    </source>
</evidence>
<keyword evidence="7 10" id="KW-0418">Kinase</keyword>
<sequence>MSKGTLYIISAPSGAGKTSLVKELIAATDEIAVSVSHTTRAIRPGEKDSVDYHFVDKTTFLSMVEQAAFLEHAKVFDNYYGTSQQHVEEQLSQGLDVILEIDWQGARQIRKLFPDAQSVFILPPSLPALKSRLQNRGQDDEEVIARRMKDAVNEMSHYAEFDYLVVNDDFNVALKELASIFTAHRLRQLEQQHKLEHLLIELLK</sequence>
<dbReference type="GO" id="GO:0004385">
    <property type="term" value="F:GMP kinase activity"/>
    <property type="evidence" value="ECO:0007669"/>
    <property type="project" value="UniProtKB-EC"/>
</dbReference>
<keyword evidence="5 10" id="KW-0808">Transferase</keyword>
<comment type="similarity">
    <text evidence="2">Belongs to the guanylate kinase family.</text>
</comment>
<dbReference type="NCBIfam" id="TIGR03263">
    <property type="entry name" value="guanyl_kin"/>
    <property type="match status" value="1"/>
</dbReference>
<evidence type="ECO:0000313" key="10">
    <source>
        <dbReference type="EMBL" id="VAW70797.1"/>
    </source>
</evidence>
<dbReference type="HAMAP" id="MF_00328">
    <property type="entry name" value="Guanylate_kinase"/>
    <property type="match status" value="1"/>
</dbReference>
<comment type="subcellular location">
    <subcellularLocation>
        <location evidence="1">Cytoplasm</location>
    </subcellularLocation>
</comment>
<organism evidence="10">
    <name type="scientific">hydrothermal vent metagenome</name>
    <dbReference type="NCBI Taxonomy" id="652676"/>
    <lineage>
        <taxon>unclassified sequences</taxon>
        <taxon>metagenomes</taxon>
        <taxon>ecological metagenomes</taxon>
    </lineage>
</organism>
<evidence type="ECO:0000256" key="5">
    <source>
        <dbReference type="ARBA" id="ARBA00022679"/>
    </source>
</evidence>
<dbReference type="SUPFAM" id="SSF52540">
    <property type="entry name" value="P-loop containing nucleoside triphosphate hydrolases"/>
    <property type="match status" value="1"/>
</dbReference>
<keyword evidence="6" id="KW-0547">Nucleotide-binding</keyword>
<dbReference type="FunFam" id="3.40.50.300:FF:000084">
    <property type="entry name" value="Guanylate kinase"/>
    <property type="match status" value="1"/>
</dbReference>
<dbReference type="FunFam" id="3.30.63.10:FF:000002">
    <property type="entry name" value="Guanylate kinase 1"/>
    <property type="match status" value="1"/>
</dbReference>
<keyword evidence="4" id="KW-0963">Cytoplasm</keyword>
<dbReference type="InterPro" id="IPR027417">
    <property type="entry name" value="P-loop_NTPase"/>
</dbReference>
<evidence type="ECO:0000256" key="6">
    <source>
        <dbReference type="ARBA" id="ARBA00022741"/>
    </source>
</evidence>
<keyword evidence="8" id="KW-0067">ATP-binding</keyword>
<dbReference type="Pfam" id="PF00625">
    <property type="entry name" value="Guanylate_kin"/>
    <property type="match status" value="1"/>
</dbReference>
<evidence type="ECO:0000256" key="7">
    <source>
        <dbReference type="ARBA" id="ARBA00022777"/>
    </source>
</evidence>
<evidence type="ECO:0000256" key="3">
    <source>
        <dbReference type="ARBA" id="ARBA00012961"/>
    </source>
</evidence>
<evidence type="ECO:0000256" key="1">
    <source>
        <dbReference type="ARBA" id="ARBA00004496"/>
    </source>
</evidence>
<dbReference type="Gene3D" id="3.40.50.300">
    <property type="entry name" value="P-loop containing nucleotide triphosphate hydrolases"/>
    <property type="match status" value="1"/>
</dbReference>
<evidence type="ECO:0000256" key="8">
    <source>
        <dbReference type="ARBA" id="ARBA00022840"/>
    </source>
</evidence>
<dbReference type="CDD" id="cd00071">
    <property type="entry name" value="GMPK"/>
    <property type="match status" value="1"/>
</dbReference>